<dbReference type="InterPro" id="IPR036635">
    <property type="entry name" value="MurB_C_sf"/>
</dbReference>
<keyword evidence="8 16" id="KW-0274">FAD</keyword>
<dbReference type="Gene3D" id="3.90.78.10">
    <property type="entry name" value="UDP-N-acetylenolpyruvoylglucosamine reductase, C-terminal domain"/>
    <property type="match status" value="1"/>
</dbReference>
<comment type="cofactor">
    <cofactor evidence="1 16">
        <name>FAD</name>
        <dbReference type="ChEBI" id="CHEBI:57692"/>
    </cofactor>
</comment>
<keyword evidence="12 16" id="KW-0560">Oxidoreductase</keyword>
<evidence type="ECO:0000256" key="4">
    <source>
        <dbReference type="ARBA" id="ARBA00004752"/>
    </source>
</evidence>
<comment type="similarity">
    <text evidence="16">Belongs to the MurB family.</text>
</comment>
<dbReference type="Pfam" id="PF02873">
    <property type="entry name" value="MurB_C"/>
    <property type="match status" value="1"/>
</dbReference>
<dbReference type="UniPathway" id="UPA00219"/>
<dbReference type="RefSeq" id="WP_220197889.1">
    <property type="nucleotide sequence ID" value="NZ_BNJF01000004.1"/>
</dbReference>
<keyword evidence="5 16" id="KW-0963">Cytoplasm</keyword>
<dbReference type="Proteomes" id="UP000612362">
    <property type="component" value="Unassembled WGS sequence"/>
</dbReference>
<evidence type="ECO:0000256" key="7">
    <source>
        <dbReference type="ARBA" id="ARBA00022630"/>
    </source>
</evidence>
<dbReference type="InterPro" id="IPR011601">
    <property type="entry name" value="MurB_C"/>
</dbReference>
<comment type="subcellular location">
    <subcellularLocation>
        <location evidence="3 16">Cytoplasm</location>
    </subcellularLocation>
</comment>
<dbReference type="GO" id="GO:0005829">
    <property type="term" value="C:cytosol"/>
    <property type="evidence" value="ECO:0007669"/>
    <property type="project" value="TreeGrafter"/>
</dbReference>
<keyword evidence="6 16" id="KW-0132">Cell division</keyword>
<dbReference type="SUPFAM" id="SSF56194">
    <property type="entry name" value="Uridine diphospho-N-Acetylenolpyruvylglucosamine reductase, MurB, C-terminal domain"/>
    <property type="match status" value="1"/>
</dbReference>
<evidence type="ECO:0000256" key="12">
    <source>
        <dbReference type="ARBA" id="ARBA00023002"/>
    </source>
</evidence>
<keyword evidence="11 16" id="KW-0573">Peptidoglycan synthesis</keyword>
<dbReference type="SUPFAM" id="SSF56176">
    <property type="entry name" value="FAD-binding/transporter-associated domain-like"/>
    <property type="match status" value="1"/>
</dbReference>
<evidence type="ECO:0000256" key="3">
    <source>
        <dbReference type="ARBA" id="ARBA00004496"/>
    </source>
</evidence>
<evidence type="ECO:0000313" key="18">
    <source>
        <dbReference type="EMBL" id="GHO48712.1"/>
    </source>
</evidence>
<organism evidence="18 19">
    <name type="scientific">Ktedonospora formicarum</name>
    <dbReference type="NCBI Taxonomy" id="2778364"/>
    <lineage>
        <taxon>Bacteria</taxon>
        <taxon>Bacillati</taxon>
        <taxon>Chloroflexota</taxon>
        <taxon>Ktedonobacteria</taxon>
        <taxon>Ktedonobacterales</taxon>
        <taxon>Ktedonobacteraceae</taxon>
        <taxon>Ktedonospora</taxon>
    </lineage>
</organism>
<dbReference type="PANTHER" id="PTHR21071">
    <property type="entry name" value="UDP-N-ACETYLENOLPYRUVOYLGLUCOSAMINE REDUCTASE"/>
    <property type="match status" value="1"/>
</dbReference>
<dbReference type="GO" id="GO:0008360">
    <property type="term" value="P:regulation of cell shape"/>
    <property type="evidence" value="ECO:0007669"/>
    <property type="project" value="UniProtKB-KW"/>
</dbReference>
<keyword evidence="7 16" id="KW-0285">Flavoprotein</keyword>
<dbReference type="GO" id="GO:0051301">
    <property type="term" value="P:cell division"/>
    <property type="evidence" value="ECO:0007669"/>
    <property type="project" value="UniProtKB-KW"/>
</dbReference>
<dbReference type="GO" id="GO:0071555">
    <property type="term" value="P:cell wall organization"/>
    <property type="evidence" value="ECO:0007669"/>
    <property type="project" value="UniProtKB-KW"/>
</dbReference>
<evidence type="ECO:0000256" key="11">
    <source>
        <dbReference type="ARBA" id="ARBA00022984"/>
    </source>
</evidence>
<feature type="domain" description="FAD-binding PCMH-type" evidence="17">
    <location>
        <begin position="34"/>
        <end position="235"/>
    </location>
</feature>
<dbReference type="InterPro" id="IPR003170">
    <property type="entry name" value="MurB"/>
</dbReference>
<dbReference type="EMBL" id="BNJF01000004">
    <property type="protein sequence ID" value="GHO48712.1"/>
    <property type="molecule type" value="Genomic_DNA"/>
</dbReference>
<keyword evidence="9 16" id="KW-0521">NADP</keyword>
<dbReference type="InterPro" id="IPR036318">
    <property type="entry name" value="FAD-bd_PCMH-like_sf"/>
</dbReference>
<dbReference type="InterPro" id="IPR006094">
    <property type="entry name" value="Oxid_FAD_bind_N"/>
</dbReference>
<dbReference type="NCBIfam" id="TIGR00179">
    <property type="entry name" value="murB"/>
    <property type="match status" value="1"/>
</dbReference>
<evidence type="ECO:0000256" key="9">
    <source>
        <dbReference type="ARBA" id="ARBA00022857"/>
    </source>
</evidence>
<evidence type="ECO:0000313" key="19">
    <source>
        <dbReference type="Proteomes" id="UP000612362"/>
    </source>
</evidence>
<dbReference type="GO" id="GO:0071949">
    <property type="term" value="F:FAD binding"/>
    <property type="evidence" value="ECO:0007669"/>
    <property type="project" value="InterPro"/>
</dbReference>
<dbReference type="PROSITE" id="PS51387">
    <property type="entry name" value="FAD_PCMH"/>
    <property type="match status" value="1"/>
</dbReference>
<name>A0A8J3I9Y2_9CHLR</name>
<evidence type="ECO:0000256" key="8">
    <source>
        <dbReference type="ARBA" id="ARBA00022827"/>
    </source>
</evidence>
<comment type="catalytic activity">
    <reaction evidence="15 16">
        <text>UDP-N-acetyl-alpha-D-muramate + NADP(+) = UDP-N-acetyl-3-O-(1-carboxyvinyl)-alpha-D-glucosamine + NADPH + H(+)</text>
        <dbReference type="Rhea" id="RHEA:12248"/>
        <dbReference type="ChEBI" id="CHEBI:15378"/>
        <dbReference type="ChEBI" id="CHEBI:57783"/>
        <dbReference type="ChEBI" id="CHEBI:58349"/>
        <dbReference type="ChEBI" id="CHEBI:68483"/>
        <dbReference type="ChEBI" id="CHEBI:70757"/>
        <dbReference type="EC" id="1.3.1.98"/>
    </reaction>
</comment>
<dbReference type="HAMAP" id="MF_00037">
    <property type="entry name" value="MurB"/>
    <property type="match status" value="1"/>
</dbReference>
<comment type="function">
    <text evidence="2 16">Cell wall formation.</text>
</comment>
<dbReference type="Gene3D" id="3.30.465.10">
    <property type="match status" value="1"/>
</dbReference>
<sequence length="344" mass="38195">MVTAINQAYQLMHTHFHDRVRRNEPLTRHCSFEVGGPADLWVALDTHEELETLLRLCATHHVPLLLTGAGRNVIFADEGVRGIVARMDLQRYEIQDHRDGTATLIAEAGVRWPQLLHQLIPAGWSGLEFGIGIPGTLGAGLVSNAGAHNQELGQALEWIEVLDARNCNTHVGELFPTLVMRRYHHDDIDLSYRHSRFRINRYTHLDRQGNLIFPVRQLIEPAEIIVKLGLRLHHEDPRQLTARCDGYIEDRRANEPPLPGTGPIFKDPPGSLAKDVIAQAGLGGKTIGKAQISEQNPNYIVNADGATAREIFSLIKEAHQGVLKHAGIELALNVDILGAWPGRS</sequence>
<gene>
    <name evidence="18" type="primary">murB_4</name>
    <name evidence="16" type="synonym">murB</name>
    <name evidence="18" type="ORF">KSX_68750</name>
</gene>
<dbReference type="Gene3D" id="3.30.43.10">
    <property type="entry name" value="Uridine Diphospho-n-acetylenolpyruvylglucosamine Reductase, domain 2"/>
    <property type="match status" value="1"/>
</dbReference>
<evidence type="ECO:0000256" key="15">
    <source>
        <dbReference type="ARBA" id="ARBA00048914"/>
    </source>
</evidence>
<evidence type="ECO:0000256" key="1">
    <source>
        <dbReference type="ARBA" id="ARBA00001974"/>
    </source>
</evidence>
<evidence type="ECO:0000256" key="16">
    <source>
        <dbReference type="HAMAP-Rule" id="MF_00037"/>
    </source>
</evidence>
<comment type="caution">
    <text evidence="16">Lacks conserved residue(s) required for the propagation of feature annotation.</text>
</comment>
<feature type="active site" evidence="16">
    <location>
        <position position="193"/>
    </location>
</feature>
<keyword evidence="14 16" id="KW-0961">Cell wall biogenesis/degradation</keyword>
<dbReference type="Pfam" id="PF01565">
    <property type="entry name" value="FAD_binding_4"/>
    <property type="match status" value="1"/>
</dbReference>
<evidence type="ECO:0000256" key="13">
    <source>
        <dbReference type="ARBA" id="ARBA00023306"/>
    </source>
</evidence>
<keyword evidence="19" id="KW-1185">Reference proteome</keyword>
<protein>
    <recommendedName>
        <fullName evidence="16">UDP-N-acetylenolpyruvoylglucosamine reductase</fullName>
        <ecNumber evidence="16">1.3.1.98</ecNumber>
    </recommendedName>
    <alternativeName>
        <fullName evidence="16">UDP-N-acetylmuramate dehydrogenase</fullName>
    </alternativeName>
</protein>
<comment type="pathway">
    <text evidence="4 16">Cell wall biogenesis; peptidoglycan biosynthesis.</text>
</comment>
<dbReference type="PANTHER" id="PTHR21071:SF4">
    <property type="entry name" value="UDP-N-ACETYLENOLPYRUVOYLGLUCOSAMINE REDUCTASE"/>
    <property type="match status" value="1"/>
</dbReference>
<evidence type="ECO:0000256" key="10">
    <source>
        <dbReference type="ARBA" id="ARBA00022960"/>
    </source>
</evidence>
<dbReference type="InterPro" id="IPR016167">
    <property type="entry name" value="FAD-bd_PCMH_sub1"/>
</dbReference>
<keyword evidence="10 16" id="KW-0133">Cell shape</keyword>
<dbReference type="GO" id="GO:0008762">
    <property type="term" value="F:UDP-N-acetylmuramate dehydrogenase activity"/>
    <property type="evidence" value="ECO:0007669"/>
    <property type="project" value="UniProtKB-UniRule"/>
</dbReference>
<accession>A0A8J3I9Y2</accession>
<evidence type="ECO:0000256" key="6">
    <source>
        <dbReference type="ARBA" id="ARBA00022618"/>
    </source>
</evidence>
<comment type="caution">
    <text evidence="18">The sequence shown here is derived from an EMBL/GenBank/DDBJ whole genome shotgun (WGS) entry which is preliminary data.</text>
</comment>
<evidence type="ECO:0000259" key="17">
    <source>
        <dbReference type="PROSITE" id="PS51387"/>
    </source>
</evidence>
<dbReference type="EC" id="1.3.1.98" evidence="16"/>
<keyword evidence="13 16" id="KW-0131">Cell cycle</keyword>
<proteinExistence type="inferred from homology"/>
<evidence type="ECO:0000256" key="5">
    <source>
        <dbReference type="ARBA" id="ARBA00022490"/>
    </source>
</evidence>
<dbReference type="InterPro" id="IPR016169">
    <property type="entry name" value="FAD-bd_PCMH_sub2"/>
</dbReference>
<dbReference type="GO" id="GO:0009252">
    <property type="term" value="P:peptidoglycan biosynthetic process"/>
    <property type="evidence" value="ECO:0007669"/>
    <property type="project" value="UniProtKB-UniRule"/>
</dbReference>
<evidence type="ECO:0000256" key="14">
    <source>
        <dbReference type="ARBA" id="ARBA00023316"/>
    </source>
</evidence>
<dbReference type="InterPro" id="IPR016166">
    <property type="entry name" value="FAD-bd_PCMH"/>
</dbReference>
<evidence type="ECO:0000256" key="2">
    <source>
        <dbReference type="ARBA" id="ARBA00003921"/>
    </source>
</evidence>
<dbReference type="AlphaFoldDB" id="A0A8J3I9Y2"/>
<reference evidence="18" key="1">
    <citation type="submission" date="2020-10" db="EMBL/GenBank/DDBJ databases">
        <title>Taxonomic study of unclassified bacteria belonging to the class Ktedonobacteria.</title>
        <authorList>
            <person name="Yabe S."/>
            <person name="Wang C.M."/>
            <person name="Zheng Y."/>
            <person name="Sakai Y."/>
            <person name="Cavaletti L."/>
            <person name="Monciardini P."/>
            <person name="Donadio S."/>
        </authorList>
    </citation>
    <scope>NUCLEOTIDE SEQUENCE</scope>
    <source>
        <strain evidence="18">SOSP1-1</strain>
    </source>
</reference>